<dbReference type="Gene3D" id="3.40.50.1820">
    <property type="entry name" value="alpha/beta hydrolase"/>
    <property type="match status" value="1"/>
</dbReference>
<dbReference type="InterPro" id="IPR050266">
    <property type="entry name" value="AB_hydrolase_sf"/>
</dbReference>
<sequence>MTVQLAGKALNRVARTSADALRSGVGAGLKQIMPSAPAVDAVPEGRIVELPGRGRTFVVDVPGPSPTAPTIVLLHALGCTSYLSWVATFSELSQHYRVVTFDQRWHGRGIRSSRFRFVDCADDVVAVMDALGIEQAVVAGYSMGGAVAQLTWQRHRRRVSGLVLCSTARNFRGKKGERLFFPLMTAAMHPLASFALSHVDRLAQTLPELPSVEVANPTAWSKVEFRSTSAWSLPEALGELGRFDSAAWIGGVDVPTAVVVTGKDHIIPSRRQRKLADSIPGAQVFTARGGHAAIVLGATGWVPVFLEAVQNVTDRVTPGTRAAI</sequence>
<dbReference type="SUPFAM" id="SSF53474">
    <property type="entry name" value="alpha/beta-Hydrolases"/>
    <property type="match status" value="1"/>
</dbReference>
<dbReference type="RefSeq" id="WP_099383227.1">
    <property type="nucleotide sequence ID" value="NZ_PEBD01000008.1"/>
</dbReference>
<comment type="caution">
    <text evidence="2">The sequence shown here is derived from an EMBL/GenBank/DDBJ whole genome shotgun (WGS) entry which is preliminary data.</text>
</comment>
<evidence type="ECO:0000313" key="3">
    <source>
        <dbReference type="Proteomes" id="UP000225108"/>
    </source>
</evidence>
<accession>A0A2G3PN07</accession>
<dbReference type="GO" id="GO:0047372">
    <property type="term" value="F:monoacylglycerol lipase activity"/>
    <property type="evidence" value="ECO:0007669"/>
    <property type="project" value="TreeGrafter"/>
</dbReference>
<dbReference type="PANTHER" id="PTHR43798:SF5">
    <property type="entry name" value="MONOACYLGLYCEROL LIPASE ABHD6"/>
    <property type="match status" value="1"/>
</dbReference>
<keyword evidence="2" id="KW-0378">Hydrolase</keyword>
<dbReference type="EMBL" id="PEBD01000008">
    <property type="protein sequence ID" value="PHV67239.1"/>
    <property type="molecule type" value="Genomic_DNA"/>
</dbReference>
<proteinExistence type="predicted"/>
<dbReference type="GO" id="GO:0016020">
    <property type="term" value="C:membrane"/>
    <property type="evidence" value="ECO:0007669"/>
    <property type="project" value="TreeGrafter"/>
</dbReference>
<dbReference type="Proteomes" id="UP000225108">
    <property type="component" value="Unassembled WGS sequence"/>
</dbReference>
<organism evidence="2 3">
    <name type="scientific">Williamsia marianensis</name>
    <dbReference type="NCBI Taxonomy" id="85044"/>
    <lineage>
        <taxon>Bacteria</taxon>
        <taxon>Bacillati</taxon>
        <taxon>Actinomycetota</taxon>
        <taxon>Actinomycetes</taxon>
        <taxon>Mycobacteriales</taxon>
        <taxon>Nocardiaceae</taxon>
        <taxon>Williamsia</taxon>
    </lineage>
</organism>
<gene>
    <name evidence="2" type="ORF">CSW57_13710</name>
</gene>
<dbReference type="InterPro" id="IPR000073">
    <property type="entry name" value="AB_hydrolase_1"/>
</dbReference>
<dbReference type="InterPro" id="IPR029058">
    <property type="entry name" value="AB_hydrolase_fold"/>
</dbReference>
<protein>
    <submittedName>
        <fullName evidence="2">Alpha/beta hydrolase</fullName>
    </submittedName>
</protein>
<reference evidence="2 3" key="1">
    <citation type="submission" date="2017-10" db="EMBL/GenBank/DDBJ databases">
        <title>The draft genome sequence of Williamsia sp. BULT 1.1 isolated from the semi-arid grassland soils from South Africa.</title>
        <authorList>
            <person name="Kabwe M.H."/>
            <person name="Govender N."/>
            <person name="Mutseka Lunga P."/>
            <person name="Vikram S."/>
            <person name="Makhalanyane T.P."/>
        </authorList>
    </citation>
    <scope>NUCLEOTIDE SEQUENCE [LARGE SCALE GENOMIC DNA]</scope>
    <source>
        <strain evidence="2 3">BULT 1.1</strain>
    </source>
</reference>
<name>A0A2G3PN07_WILMA</name>
<dbReference type="AlphaFoldDB" id="A0A2G3PN07"/>
<dbReference type="GO" id="GO:0046464">
    <property type="term" value="P:acylglycerol catabolic process"/>
    <property type="evidence" value="ECO:0007669"/>
    <property type="project" value="TreeGrafter"/>
</dbReference>
<evidence type="ECO:0000259" key="1">
    <source>
        <dbReference type="Pfam" id="PF00561"/>
    </source>
</evidence>
<dbReference type="PANTHER" id="PTHR43798">
    <property type="entry name" value="MONOACYLGLYCEROL LIPASE"/>
    <property type="match status" value="1"/>
</dbReference>
<evidence type="ECO:0000313" key="2">
    <source>
        <dbReference type="EMBL" id="PHV67239.1"/>
    </source>
</evidence>
<dbReference type="Pfam" id="PF00561">
    <property type="entry name" value="Abhydrolase_1"/>
    <property type="match status" value="1"/>
</dbReference>
<feature type="domain" description="AB hydrolase-1" evidence="1">
    <location>
        <begin position="69"/>
        <end position="296"/>
    </location>
</feature>